<organism evidence="1 2">
    <name type="scientific">Candidatus Doudnabacteria bacterium RIFCSPHIGHO2_01_FULL_45_18</name>
    <dbReference type="NCBI Taxonomy" id="1817823"/>
    <lineage>
        <taxon>Bacteria</taxon>
        <taxon>Candidatus Doudnaibacteriota</taxon>
    </lineage>
</organism>
<dbReference type="EMBL" id="MFEJ01000014">
    <property type="protein sequence ID" value="OGE80387.1"/>
    <property type="molecule type" value="Genomic_DNA"/>
</dbReference>
<accession>A0A1F5NRV6</accession>
<evidence type="ECO:0000313" key="2">
    <source>
        <dbReference type="Proteomes" id="UP000176233"/>
    </source>
</evidence>
<protein>
    <submittedName>
        <fullName evidence="1">Uncharacterized protein</fullName>
    </submittedName>
</protein>
<sequence length="78" mass="9434">MIKSCLYDSIKTEIKEYNLGSAARQFHWHEIRRRRKRGRGGRGVWGEFRPARASEFSIWIFFEKSSNFVQKRPPRNFK</sequence>
<dbReference type="Proteomes" id="UP000176233">
    <property type="component" value="Unassembled WGS sequence"/>
</dbReference>
<gene>
    <name evidence="1" type="ORF">A2660_01885</name>
</gene>
<evidence type="ECO:0000313" key="1">
    <source>
        <dbReference type="EMBL" id="OGE80387.1"/>
    </source>
</evidence>
<name>A0A1F5NRV6_9BACT</name>
<proteinExistence type="predicted"/>
<reference evidence="1 2" key="1">
    <citation type="journal article" date="2016" name="Nat. Commun.">
        <title>Thousands of microbial genomes shed light on interconnected biogeochemical processes in an aquifer system.</title>
        <authorList>
            <person name="Anantharaman K."/>
            <person name="Brown C.T."/>
            <person name="Hug L.A."/>
            <person name="Sharon I."/>
            <person name="Castelle C.J."/>
            <person name="Probst A.J."/>
            <person name="Thomas B.C."/>
            <person name="Singh A."/>
            <person name="Wilkins M.J."/>
            <person name="Karaoz U."/>
            <person name="Brodie E.L."/>
            <person name="Williams K.H."/>
            <person name="Hubbard S.S."/>
            <person name="Banfield J.F."/>
        </authorList>
    </citation>
    <scope>NUCLEOTIDE SEQUENCE [LARGE SCALE GENOMIC DNA]</scope>
</reference>
<dbReference type="AlphaFoldDB" id="A0A1F5NRV6"/>
<comment type="caution">
    <text evidence="1">The sequence shown here is derived from an EMBL/GenBank/DDBJ whole genome shotgun (WGS) entry which is preliminary data.</text>
</comment>